<dbReference type="InterPro" id="IPR008991">
    <property type="entry name" value="Translation_prot_SH3-like_sf"/>
</dbReference>
<dbReference type="InterPro" id="IPR049633">
    <property type="entry name" value="Ribosomal_eL6_CS"/>
</dbReference>
<dbReference type="PROSITE" id="PS50089">
    <property type="entry name" value="ZF_RING_2"/>
    <property type="match status" value="1"/>
</dbReference>
<dbReference type="GO" id="GO:0000027">
    <property type="term" value="P:ribosomal large subunit assembly"/>
    <property type="evidence" value="ECO:0007669"/>
    <property type="project" value="TreeGrafter"/>
</dbReference>
<evidence type="ECO:0000256" key="7">
    <source>
        <dbReference type="PROSITE-ProRule" id="PRU00175"/>
    </source>
</evidence>
<dbReference type="InterPro" id="IPR001841">
    <property type="entry name" value="Znf_RING"/>
</dbReference>
<dbReference type="Pfam" id="PF13639">
    <property type="entry name" value="zf-RING_2"/>
    <property type="match status" value="1"/>
</dbReference>
<feature type="compositionally biased region" description="Basic and acidic residues" evidence="9">
    <location>
        <begin position="476"/>
        <end position="492"/>
    </location>
</feature>
<evidence type="ECO:0000256" key="1">
    <source>
        <dbReference type="ARBA" id="ARBA00010592"/>
    </source>
</evidence>
<sequence length="1444" mass="168831">MSKSTLSFNETKLVDYCDREGIISTSKKGKDGKWKVKYPNEEVLSSNFDFFLDEELKKGSIKFFILDESDVKWIHETLKLSGEDEELMTRKEELKAVLKSLADFVKYRENKRIYIREVPVTSEKPSERRRVFTEEVLEIIPIILKQQNHEVEEWNDLLENYQLEWKREHVHNSINMETFNSVLEEFNINKGLITIFPDPILVMTESIVFEFGQKFVMRLSPDGKQLFDSAQAIFSIFQRVVWGINWKSGEKCRKHDNCKREMRRMIIEMMRQYQNVPEGGLIPVTFINKTVKWLENQCFWTLEGNGICLDMDTSITIDTTSYSKSLNYHVYQQVMYFYALPNYHSSVDFSKENSRDLVLISVWMTRVLLLVGWTQQFFDKESVDLANVVLTLILKKVPVAARNNSISFFVSLNSVKPVIEGHFDFKVRANFSWFQYEKSVQASIAGITYIPPPGSKIGLNSNGRQEKPTHQKMLKKAQERKEKLRERKEQSKSAKARNPSSTNALRPIMETSEEPRSPDEFVGASSFLDNQEYPESKLTFTFKSEKRFEVARGPKTVRPYHKKRKFGNVPNIFSLLDNTETKDVLDTRHFDTYLIKELNGKIVIELEKKDELVEEENAITMAEDEDRCTIDEFQKEKEDVTATEEKGELQMEDVKTLEKEVERPKENAERADELEKEFTELVLNEDAQRANESENQLKKMIVEQELLKKKLDNAKNVIEKKESEIKIFKEKNTNIIANLENQIMSYKEVVKTMSDTAKDMEKEKTDLSLKLMTVEEERDSDIKEMMEEKQELRALLEEKTRKVDDFEKKMKLRDSEMNQMRSELKELKGLKKQSEDQEKWRKKKNTVIERLKSEAEKFKSEVSKKEKGIVRLKNELSKSAETNESLVMQLSRLEEETRKSKIEEQKKNESFQNELFKKNEELQTANRRLSISEKEEDIVRLTNELSKSAEANESLVMQFSRLEEEMRKMKSEKKENESVKNELLKKNEELQTANRRLSIVNEEQERRVQNLFDRLAKEPQKSTDPPAETLASRDSLQSEISMVRSFLDKLESKKFDDGLGEATQTIQRLRNIKDRFQNEEQLKLARTMTDKLITMSNRSEIRELAQYEYQQYEANFQNYTQLVDLNIQKMKETRDCSLYSPLPKPPAFSDRFMNEYWLECDNRKKHDSECLYCLCEMKSDEKTLKCDHCKKITHHKCASEWLQIHRSCPHCRKEQLDPKEFPALRYKMVGKRNLPVISRNFDLSPGVLRFSASRLRLKKGEKKPKFTVTKNAKLPRLQRDGTKFALGHAKTVPLRKTLTPGTVLIVLAGRHKGKRVVFLKQLPQSGLLLVTGPHKINGFPLRRIGQSFVIATSLKVNVSGVKIPDHINDEYFKRKSTSQKTGKNIFASGKAEYTVSEQRKKDIKTVDAPILAAIKKHPEHKFLFGYLGTRFSLGKNQYPHKMQF</sequence>
<dbReference type="PROSITE" id="PS01170">
    <property type="entry name" value="RIBOSOMAL_L6E"/>
    <property type="match status" value="1"/>
</dbReference>
<name>A0A2G5UFR3_9PELO</name>
<dbReference type="FunFam" id="2.30.30.30:FF:000014">
    <property type="entry name" value="60S ribosomal protein L6"/>
    <property type="match status" value="1"/>
</dbReference>
<keyword evidence="2 7" id="KW-0479">Metal-binding</keyword>
<keyword evidence="5 8" id="KW-0687">Ribonucleoprotein</keyword>
<comment type="subunit">
    <text evidence="6">Component of the large ribosomal subunit. May bind IPO9 with low affinity.</text>
</comment>
<evidence type="ECO:0000259" key="10">
    <source>
        <dbReference type="PROSITE" id="PS50089"/>
    </source>
</evidence>
<protein>
    <recommendedName>
        <fullName evidence="8">60S ribosomal protein L6</fullName>
    </recommendedName>
</protein>
<gene>
    <name evidence="11" type="primary">Cnig_chr_III.g10348</name>
    <name evidence="11" type="ORF">B9Z55_010348</name>
</gene>
<evidence type="ECO:0000256" key="4">
    <source>
        <dbReference type="ARBA" id="ARBA00022980"/>
    </source>
</evidence>
<dbReference type="Gene3D" id="2.30.30.30">
    <property type="match status" value="1"/>
</dbReference>
<proteinExistence type="inferred from homology"/>
<dbReference type="CDD" id="cd13156">
    <property type="entry name" value="KOW_RPL6"/>
    <property type="match status" value="1"/>
</dbReference>
<dbReference type="GO" id="GO:0002181">
    <property type="term" value="P:cytoplasmic translation"/>
    <property type="evidence" value="ECO:0007669"/>
    <property type="project" value="TreeGrafter"/>
</dbReference>
<feature type="domain" description="RING-type" evidence="10">
    <location>
        <begin position="1170"/>
        <end position="1212"/>
    </location>
</feature>
<comment type="caution">
    <text evidence="11">The sequence shown here is derived from an EMBL/GenBank/DDBJ whole genome shotgun (WGS) entry which is preliminary data.</text>
</comment>
<keyword evidence="12" id="KW-1185">Reference proteome</keyword>
<dbReference type="InterPro" id="IPR013083">
    <property type="entry name" value="Znf_RING/FYVE/PHD"/>
</dbReference>
<evidence type="ECO:0000256" key="2">
    <source>
        <dbReference type="ARBA" id="ARBA00022771"/>
    </source>
</evidence>
<dbReference type="InterPro" id="IPR000915">
    <property type="entry name" value="60S_ribosomal_eL6"/>
</dbReference>
<dbReference type="PANTHER" id="PTHR10715">
    <property type="entry name" value="60S RIBOSOMAL PROTEIN L6"/>
    <property type="match status" value="1"/>
</dbReference>
<dbReference type="Pfam" id="PF01159">
    <property type="entry name" value="Ribosomal_L6e"/>
    <property type="match status" value="1"/>
</dbReference>
<evidence type="ECO:0000313" key="11">
    <source>
        <dbReference type="EMBL" id="PIC38293.1"/>
    </source>
</evidence>
<dbReference type="PANTHER" id="PTHR10715:SF0">
    <property type="entry name" value="LARGE RIBOSOMAL SUBUNIT PROTEIN EL6"/>
    <property type="match status" value="1"/>
</dbReference>
<evidence type="ECO:0000256" key="8">
    <source>
        <dbReference type="RuleBase" id="RU000662"/>
    </source>
</evidence>
<evidence type="ECO:0000313" key="12">
    <source>
        <dbReference type="Proteomes" id="UP000230233"/>
    </source>
</evidence>
<dbReference type="GO" id="GO:0003723">
    <property type="term" value="F:RNA binding"/>
    <property type="evidence" value="ECO:0007669"/>
    <property type="project" value="TreeGrafter"/>
</dbReference>
<organism evidence="11 12">
    <name type="scientific">Caenorhabditis nigoni</name>
    <dbReference type="NCBI Taxonomy" id="1611254"/>
    <lineage>
        <taxon>Eukaryota</taxon>
        <taxon>Metazoa</taxon>
        <taxon>Ecdysozoa</taxon>
        <taxon>Nematoda</taxon>
        <taxon>Chromadorea</taxon>
        <taxon>Rhabditida</taxon>
        <taxon>Rhabditina</taxon>
        <taxon>Rhabditomorpha</taxon>
        <taxon>Rhabditoidea</taxon>
        <taxon>Rhabditidae</taxon>
        <taxon>Peloderinae</taxon>
        <taxon>Caenorhabditis</taxon>
    </lineage>
</organism>
<dbReference type="InterPro" id="IPR014722">
    <property type="entry name" value="Rib_uL2_dom2"/>
</dbReference>
<reference evidence="12" key="1">
    <citation type="submission" date="2017-10" db="EMBL/GenBank/DDBJ databases">
        <title>Rapid genome shrinkage in a self-fertile nematode reveals novel sperm competition proteins.</title>
        <authorList>
            <person name="Yin D."/>
            <person name="Schwarz E.M."/>
            <person name="Thomas C.G."/>
            <person name="Felde R.L."/>
            <person name="Korf I.F."/>
            <person name="Cutter A.D."/>
            <person name="Schartner C.M."/>
            <person name="Ralston E.J."/>
            <person name="Meyer B.J."/>
            <person name="Haag E.S."/>
        </authorList>
    </citation>
    <scope>NUCLEOTIDE SEQUENCE [LARGE SCALE GENOMIC DNA]</scope>
    <source>
        <strain evidence="12">JU1422</strain>
    </source>
</reference>
<dbReference type="Proteomes" id="UP000230233">
    <property type="component" value="Chromosome III"/>
</dbReference>
<keyword evidence="3" id="KW-0862">Zinc</keyword>
<dbReference type="OrthoDB" id="2436667at2759"/>
<accession>A0A2G5UFR3</accession>
<keyword evidence="2 7" id="KW-0863">Zinc-finger</keyword>
<keyword evidence="4 8" id="KW-0689">Ribosomal protein</keyword>
<dbReference type="GO" id="GO:0008270">
    <property type="term" value="F:zinc ion binding"/>
    <property type="evidence" value="ECO:0007669"/>
    <property type="project" value="UniProtKB-KW"/>
</dbReference>
<dbReference type="InterPro" id="IPR041997">
    <property type="entry name" value="Ribosomal_eL6_KOW"/>
</dbReference>
<dbReference type="Gene3D" id="3.30.40.10">
    <property type="entry name" value="Zinc/RING finger domain, C3HC4 (zinc finger)"/>
    <property type="match status" value="1"/>
</dbReference>
<evidence type="ECO:0000256" key="5">
    <source>
        <dbReference type="ARBA" id="ARBA00023274"/>
    </source>
</evidence>
<dbReference type="GO" id="GO:0003735">
    <property type="term" value="F:structural constituent of ribosome"/>
    <property type="evidence" value="ECO:0007669"/>
    <property type="project" value="InterPro"/>
</dbReference>
<comment type="similarity">
    <text evidence="1 8">Belongs to the eukaryotic ribosomal protein eL6 family.</text>
</comment>
<dbReference type="SUPFAM" id="SSF50104">
    <property type="entry name" value="Translation proteins SH3-like domain"/>
    <property type="match status" value="1"/>
</dbReference>
<dbReference type="SUPFAM" id="SSF57850">
    <property type="entry name" value="RING/U-box"/>
    <property type="match status" value="1"/>
</dbReference>
<evidence type="ECO:0000256" key="3">
    <source>
        <dbReference type="ARBA" id="ARBA00022833"/>
    </source>
</evidence>
<feature type="region of interest" description="Disordered" evidence="9">
    <location>
        <begin position="456"/>
        <end position="526"/>
    </location>
</feature>
<evidence type="ECO:0000256" key="6">
    <source>
        <dbReference type="ARBA" id="ARBA00046388"/>
    </source>
</evidence>
<dbReference type="STRING" id="1611254.A0A2G5UFR3"/>
<evidence type="ECO:0000256" key="9">
    <source>
        <dbReference type="SAM" id="MobiDB-lite"/>
    </source>
</evidence>
<feature type="region of interest" description="Disordered" evidence="9">
    <location>
        <begin position="1013"/>
        <end position="1035"/>
    </location>
</feature>
<dbReference type="EMBL" id="PDUG01000003">
    <property type="protein sequence ID" value="PIC38293.1"/>
    <property type="molecule type" value="Genomic_DNA"/>
</dbReference>
<dbReference type="GO" id="GO:0022625">
    <property type="term" value="C:cytosolic large ribosomal subunit"/>
    <property type="evidence" value="ECO:0007669"/>
    <property type="project" value="TreeGrafter"/>
</dbReference>